<dbReference type="InterPro" id="IPR005135">
    <property type="entry name" value="Endo/exonuclease/phosphatase"/>
</dbReference>
<proteinExistence type="predicted"/>
<dbReference type="GO" id="GO:0004527">
    <property type="term" value="F:exonuclease activity"/>
    <property type="evidence" value="ECO:0007669"/>
    <property type="project" value="UniProtKB-KW"/>
</dbReference>
<dbReference type="InterPro" id="IPR051916">
    <property type="entry name" value="GPI-anchor_lipid_remodeler"/>
</dbReference>
<dbReference type="RefSeq" id="WP_020876507.1">
    <property type="nucleotide sequence ID" value="NZ_ATHJ01000076.1"/>
</dbReference>
<name>S7TX13_DESML</name>
<dbReference type="Proteomes" id="UP000014977">
    <property type="component" value="Unassembled WGS sequence"/>
</dbReference>
<accession>S7TX13</accession>
<reference evidence="2 3" key="1">
    <citation type="journal article" date="2013" name="Genome Announc.">
        <title>Draft genome sequences for three mercury-methylating, sulfate-reducing bacteria.</title>
        <authorList>
            <person name="Brown S.D."/>
            <person name="Hurt R.A.Jr."/>
            <person name="Gilmour C.C."/>
            <person name="Elias D.A."/>
        </authorList>
    </citation>
    <scope>NUCLEOTIDE SEQUENCE [LARGE SCALE GENOMIC DNA]</scope>
    <source>
        <strain evidence="2 3">DSM 2059</strain>
    </source>
</reference>
<dbReference type="SUPFAM" id="SSF56219">
    <property type="entry name" value="DNase I-like"/>
    <property type="match status" value="1"/>
</dbReference>
<sequence length="261" mass="29382">MRFLLYNIAYGTGVGTRLHFPFPFAGHLKNTGKNLEQISDFIRSVDPDIVGLVEVDSGSFRSGNGNQAERLAYGLNYHHVFESKYFEQSMAQKVPVLNKQGNAVLLNQAFRYRRCHYFSVGVKRLVIEVGLEDVVVFLVHLSLKFRHRQYQLAELYAMVRAVDQPVIVAGDFNAFWGDRELQLFLAATNLKTANGLAEPSYPSRAPRKQLDFIFHSPEIHTTGFEIPAVRLSDHAPLIWDFEVAGIDSCRPAALQAVGGIR</sequence>
<dbReference type="GO" id="GO:0004519">
    <property type="term" value="F:endonuclease activity"/>
    <property type="evidence" value="ECO:0007669"/>
    <property type="project" value="UniProtKB-KW"/>
</dbReference>
<dbReference type="PANTHER" id="PTHR14859:SF15">
    <property type="entry name" value="ENDONUCLEASE_EXONUCLEASE_PHOSPHATASE DOMAIN-CONTAINING PROTEIN"/>
    <property type="match status" value="1"/>
</dbReference>
<comment type="caution">
    <text evidence="2">The sequence shown here is derived from an EMBL/GenBank/DDBJ whole genome shotgun (WGS) entry which is preliminary data.</text>
</comment>
<dbReference type="Gene3D" id="3.60.10.10">
    <property type="entry name" value="Endonuclease/exonuclease/phosphatase"/>
    <property type="match status" value="1"/>
</dbReference>
<dbReference type="InterPro" id="IPR036691">
    <property type="entry name" value="Endo/exonu/phosph_ase_sf"/>
</dbReference>
<dbReference type="OrthoDB" id="155529at2"/>
<dbReference type="PANTHER" id="PTHR14859">
    <property type="entry name" value="CALCOFLUOR WHITE HYPERSENSITIVE PROTEIN PRECURSOR"/>
    <property type="match status" value="1"/>
</dbReference>
<dbReference type="eggNOG" id="COG3568">
    <property type="taxonomic scope" value="Bacteria"/>
</dbReference>
<evidence type="ECO:0000313" key="2">
    <source>
        <dbReference type="EMBL" id="EPR41295.1"/>
    </source>
</evidence>
<dbReference type="GO" id="GO:0006506">
    <property type="term" value="P:GPI anchor biosynthetic process"/>
    <property type="evidence" value="ECO:0007669"/>
    <property type="project" value="TreeGrafter"/>
</dbReference>
<dbReference type="EMBL" id="ATHJ01000076">
    <property type="protein sequence ID" value="EPR41295.1"/>
    <property type="molecule type" value="Genomic_DNA"/>
</dbReference>
<feature type="domain" description="Endonuclease/exonuclease/phosphatase" evidence="1">
    <location>
        <begin position="34"/>
        <end position="234"/>
    </location>
</feature>
<evidence type="ECO:0000313" key="3">
    <source>
        <dbReference type="Proteomes" id="UP000014977"/>
    </source>
</evidence>
<dbReference type="AlphaFoldDB" id="S7TX13"/>
<organism evidence="2 3">
    <name type="scientific">Desulfococcus multivorans DSM 2059</name>
    <dbReference type="NCBI Taxonomy" id="1121405"/>
    <lineage>
        <taxon>Bacteria</taxon>
        <taxon>Pseudomonadati</taxon>
        <taxon>Thermodesulfobacteriota</taxon>
        <taxon>Desulfobacteria</taxon>
        <taxon>Desulfobacterales</taxon>
        <taxon>Desulfococcaceae</taxon>
        <taxon>Desulfococcus</taxon>
    </lineage>
</organism>
<evidence type="ECO:0000259" key="1">
    <source>
        <dbReference type="Pfam" id="PF03372"/>
    </source>
</evidence>
<keyword evidence="3" id="KW-1185">Reference proteome</keyword>
<keyword evidence="2" id="KW-0540">Nuclease</keyword>
<keyword evidence="2" id="KW-0269">Exonuclease</keyword>
<dbReference type="GO" id="GO:0016020">
    <property type="term" value="C:membrane"/>
    <property type="evidence" value="ECO:0007669"/>
    <property type="project" value="GOC"/>
</dbReference>
<gene>
    <name evidence="2" type="ORF">dsmv_2076</name>
</gene>
<keyword evidence="2" id="KW-0255">Endonuclease</keyword>
<protein>
    <submittedName>
        <fullName evidence="2">Endonuclease/exonuclease/phosphatase</fullName>
    </submittedName>
</protein>
<keyword evidence="2" id="KW-0378">Hydrolase</keyword>
<dbReference type="STRING" id="897.B2D07_06715"/>
<dbReference type="Pfam" id="PF03372">
    <property type="entry name" value="Exo_endo_phos"/>
    <property type="match status" value="1"/>
</dbReference>